<dbReference type="InterPro" id="IPR049419">
    <property type="entry name" value="Reelin_subrepeat-B"/>
</dbReference>
<feature type="compositionally biased region" description="Basic and acidic residues" evidence="9">
    <location>
        <begin position="1"/>
        <end position="12"/>
    </location>
</feature>
<dbReference type="Proteomes" id="UP000315003">
    <property type="component" value="Chromosome"/>
</dbReference>
<keyword evidence="4" id="KW-0732">Signal</keyword>
<dbReference type="NCBIfam" id="NF012200">
    <property type="entry name" value="choice_anch_D"/>
    <property type="match status" value="1"/>
</dbReference>
<keyword evidence="6" id="KW-0106">Calcium</keyword>
<keyword evidence="13" id="KW-1185">Reference proteome</keyword>
<dbReference type="RefSeq" id="WP_145276064.1">
    <property type="nucleotide sequence ID" value="NZ_CP036272.1"/>
</dbReference>
<dbReference type="SUPFAM" id="SSF141072">
    <property type="entry name" value="CalX-like"/>
    <property type="match status" value="3"/>
</dbReference>
<reference evidence="12 13" key="1">
    <citation type="submission" date="2019-02" db="EMBL/GenBank/DDBJ databases">
        <title>Deep-cultivation of Planctomycetes and their phenomic and genomic characterization uncovers novel biology.</title>
        <authorList>
            <person name="Wiegand S."/>
            <person name="Jogler M."/>
            <person name="Boedeker C."/>
            <person name="Pinto D."/>
            <person name="Vollmers J."/>
            <person name="Rivas-Marin E."/>
            <person name="Kohn T."/>
            <person name="Peeters S.H."/>
            <person name="Heuer A."/>
            <person name="Rast P."/>
            <person name="Oberbeckmann S."/>
            <person name="Bunk B."/>
            <person name="Jeske O."/>
            <person name="Meyerdierks A."/>
            <person name="Storesund J.E."/>
            <person name="Kallscheuer N."/>
            <person name="Luecker S."/>
            <person name="Lage O.M."/>
            <person name="Pohl T."/>
            <person name="Merkel B.J."/>
            <person name="Hornburger P."/>
            <person name="Mueller R.-W."/>
            <person name="Bruemmer F."/>
            <person name="Labrenz M."/>
            <person name="Spormann A.M."/>
            <person name="Op den Camp H."/>
            <person name="Overmann J."/>
            <person name="Amann R."/>
            <person name="Jetten M.S.M."/>
            <person name="Mascher T."/>
            <person name="Medema M.H."/>
            <person name="Devos D.P."/>
            <person name="Kaster A.-K."/>
            <person name="Ovreas L."/>
            <person name="Rohde M."/>
            <person name="Galperin M.Y."/>
            <person name="Jogler C."/>
        </authorList>
    </citation>
    <scope>NUCLEOTIDE SEQUENCE [LARGE SCALE GENOMIC DNA]</scope>
    <source>
        <strain evidence="12 13">SV_7m_r</strain>
    </source>
</reference>
<evidence type="ECO:0000313" key="13">
    <source>
        <dbReference type="Proteomes" id="UP000315003"/>
    </source>
</evidence>
<keyword evidence="7" id="KW-0969">Cilium</keyword>
<proteinExistence type="predicted"/>
<dbReference type="InterPro" id="IPR026919">
    <property type="entry name" value="ADGRV1"/>
</dbReference>
<evidence type="ECO:0000256" key="2">
    <source>
        <dbReference type="ARBA" id="ARBA00004496"/>
    </source>
</evidence>
<dbReference type="GO" id="GO:0005737">
    <property type="term" value="C:cytoplasm"/>
    <property type="evidence" value="ECO:0007669"/>
    <property type="project" value="UniProtKB-SubCell"/>
</dbReference>
<evidence type="ECO:0000256" key="6">
    <source>
        <dbReference type="ARBA" id="ARBA00022837"/>
    </source>
</evidence>
<keyword evidence="5" id="KW-0677">Repeat</keyword>
<comment type="subcellular location">
    <subcellularLocation>
        <location evidence="1">Cell projection</location>
        <location evidence="1">Cilium</location>
    </subcellularLocation>
    <subcellularLocation>
        <location evidence="2">Cytoplasm</location>
    </subcellularLocation>
</comment>
<gene>
    <name evidence="12" type="ORF">SV7mr_43110</name>
</gene>
<dbReference type="Gene3D" id="3.40.390.10">
    <property type="entry name" value="Collagenase (Catalytic Domain)"/>
    <property type="match status" value="1"/>
</dbReference>
<evidence type="ECO:0000259" key="11">
    <source>
        <dbReference type="Pfam" id="PF22544"/>
    </source>
</evidence>
<dbReference type="Pfam" id="PF03160">
    <property type="entry name" value="Calx-beta"/>
    <property type="match status" value="2"/>
</dbReference>
<feature type="domain" description="HYDIN/VesB/CFA65-like Ig-like" evidence="11">
    <location>
        <begin position="1012"/>
        <end position="1100"/>
    </location>
</feature>
<dbReference type="Gene3D" id="1.10.1330.10">
    <property type="entry name" value="Dockerin domain"/>
    <property type="match status" value="1"/>
</dbReference>
<sequence>MTQRRVNREQARRRSRRRGWIETLEPRRVLASGLGMEWDSAQTGNPQQDVETDPQALRFFHGPRMPGRPIAPVQAVTPLQSEPIDEAHDDHDDPDSDFPAGSDAGDDETIAQGPFSNDQTFLLHSRPGANHTIYLDFDGHTSSGTSWNSFYNESTIVHPNYWGGSGNNFSDSQLTLIQQIWQVVAEDFAPFEVNVTTEEPADVNDLIYNDSGDTRWGARAVMTTDSFSKCGCGGQAFIGAFDDRTDEAAFIYNRGLATGSETVSHEVGHLLGLHHDGQGSTTYYNGHGSGSTSWGPILGGALSRQVTQWNNGDYYNASETEDDLSLIVSTDNFPYLADDHSNTRTGATQLDESGGTSATQFGIIERNTDVDWFQFSTSLATVSIDVDALAYKPNLDLWAGLYDDQGNFIAEANPSNALNAPFADLNLAAGQYFIRVQGVARNITYAPATDTFSEPSPTPYSQSSPQGYSGYGSLGQYEVKIAGIAASNPTVSITATNATVWEGADAVFTISSSDGGNTDVTIEIAAVRQQTPGQSAPFSASGADFSSPVSQVVSLSQGTAAVHLTSLKDALNERTESFAVRIVSATGYDVADRVAYGELLEGSVFFEIDAESTSLNEGDVESGGTATLTITRSGTTTLAQDIDWEISFPSNDAADANDLNSDLTGTVSFAANQTTASFDVPIEGDLVVEGNETFLVSLLPSSNGNYEIIANQGSASIVIVEDESIINTDVGASLRLRQVAFSSANGDNWAFDDFVVTSTDVSDDFDPNLDQTKWASIESGIASGIFPESQGNALFFNAGGERFAETIPLRPAPGATADFSIIFASRNGGGMKGTSAGEDVVLEYSIDAQPWTQIARYDESDYTTWTNVSQPLPAVLTQLSSITEGNAATETRTLEINRTGFIDKASTFTWSISPTGANPASASDFVGGYPSGTATFAAGQSAVDLQISLAGDTVAEADETFLLTFTSHHGGPTPDRSLQYIIHNDDTPAPNIEVRGGPATVIANGDLTADVNDGTDFGLVAVGSESPSRTYQVHNTGDRALNVTDIQIGGDHANRFAIAGTAPQTIQPNESYSFDVRFVTDTAGLSNAEIIIHSDDSAQSPYRFAVTATATDLLVESIVINNGAQTRSQLDEILVTFNQPIDGSQLGSAVRLRHLEETLPIGWQAQLQTVDGKSLLTIFPRLTPPEGNQPLPDGNYELRIVADFIRSSGADNYPMLADYTLGTAQGALAANDGFFRLLGDSNGDRDVNGIDLGLFAQSYQQPGGTQRYDHRLDLDGDDAIDGLDYALFLNLLGNQL</sequence>
<dbReference type="InterPro" id="IPR053879">
    <property type="entry name" value="HYDIN_VesB_CFA65-like_Ig"/>
</dbReference>
<dbReference type="Gene3D" id="2.60.40.2030">
    <property type="match status" value="2"/>
</dbReference>
<accession>A0A517T0E8</accession>
<dbReference type="InterPro" id="IPR024079">
    <property type="entry name" value="MetalloPept_cat_dom_sf"/>
</dbReference>
<dbReference type="PANTHER" id="PTHR46682">
    <property type="entry name" value="ADHESION G-PROTEIN COUPLED RECEPTOR V1"/>
    <property type="match status" value="1"/>
</dbReference>
<dbReference type="GO" id="GO:0016020">
    <property type="term" value="C:membrane"/>
    <property type="evidence" value="ECO:0007669"/>
    <property type="project" value="InterPro"/>
</dbReference>
<evidence type="ECO:0000259" key="10">
    <source>
        <dbReference type="Pfam" id="PF03160"/>
    </source>
</evidence>
<dbReference type="Pfam" id="PF21471">
    <property type="entry name" value="Reelin_subrepeat-B"/>
    <property type="match status" value="1"/>
</dbReference>
<name>A0A517T0E8_9BACT</name>
<dbReference type="SUPFAM" id="SSF63446">
    <property type="entry name" value="Type I dockerin domain"/>
    <property type="match status" value="1"/>
</dbReference>
<dbReference type="EMBL" id="CP036272">
    <property type="protein sequence ID" value="QDT61771.1"/>
    <property type="molecule type" value="Genomic_DNA"/>
</dbReference>
<dbReference type="GO" id="GO:0000272">
    <property type="term" value="P:polysaccharide catabolic process"/>
    <property type="evidence" value="ECO:0007669"/>
    <property type="project" value="InterPro"/>
</dbReference>
<dbReference type="Pfam" id="PF22544">
    <property type="entry name" value="HYDIN_VesB_CFA65-like_Ig"/>
    <property type="match status" value="1"/>
</dbReference>
<evidence type="ECO:0000256" key="7">
    <source>
        <dbReference type="ARBA" id="ARBA00023069"/>
    </source>
</evidence>
<dbReference type="GO" id="GO:0008237">
    <property type="term" value="F:metallopeptidase activity"/>
    <property type="evidence" value="ECO:0007669"/>
    <property type="project" value="InterPro"/>
</dbReference>
<dbReference type="GO" id="GO:0004930">
    <property type="term" value="F:G protein-coupled receptor activity"/>
    <property type="evidence" value="ECO:0007669"/>
    <property type="project" value="InterPro"/>
</dbReference>
<feature type="region of interest" description="Disordered" evidence="9">
    <location>
        <begin position="1"/>
        <end position="26"/>
    </location>
</feature>
<feature type="domain" description="Calx-beta" evidence="10">
    <location>
        <begin position="620"/>
        <end position="722"/>
    </location>
</feature>
<evidence type="ECO:0000256" key="8">
    <source>
        <dbReference type="ARBA" id="ARBA00023273"/>
    </source>
</evidence>
<evidence type="ECO:0000256" key="3">
    <source>
        <dbReference type="ARBA" id="ARBA00022490"/>
    </source>
</evidence>
<dbReference type="InterPro" id="IPR003644">
    <property type="entry name" value="Calx_beta"/>
</dbReference>
<evidence type="ECO:0000256" key="1">
    <source>
        <dbReference type="ARBA" id="ARBA00004138"/>
    </source>
</evidence>
<keyword evidence="8" id="KW-0966">Cell projection</keyword>
<evidence type="ECO:0000313" key="12">
    <source>
        <dbReference type="EMBL" id="QDT61771.1"/>
    </source>
</evidence>
<keyword evidence="3" id="KW-0963">Cytoplasm</keyword>
<feature type="domain" description="Calx-beta" evidence="10">
    <location>
        <begin position="890"/>
        <end position="971"/>
    </location>
</feature>
<dbReference type="PANTHER" id="PTHR46682:SF1">
    <property type="entry name" value="ADHESION G-PROTEIN COUPLED RECEPTOR V1"/>
    <property type="match status" value="1"/>
</dbReference>
<dbReference type="PROSITE" id="PS00018">
    <property type="entry name" value="EF_HAND_1"/>
    <property type="match status" value="1"/>
</dbReference>
<dbReference type="InterPro" id="IPR018247">
    <property type="entry name" value="EF_Hand_1_Ca_BS"/>
</dbReference>
<evidence type="ECO:0000256" key="9">
    <source>
        <dbReference type="SAM" id="MobiDB-lite"/>
    </source>
</evidence>
<dbReference type="Pfam" id="PF13582">
    <property type="entry name" value="Reprolysin_3"/>
    <property type="match status" value="1"/>
</dbReference>
<feature type="region of interest" description="Disordered" evidence="9">
    <location>
        <begin position="84"/>
        <end position="122"/>
    </location>
</feature>
<dbReference type="Gene3D" id="2.60.40.10">
    <property type="entry name" value="Immunoglobulins"/>
    <property type="match status" value="1"/>
</dbReference>
<dbReference type="SUPFAM" id="SSF55486">
    <property type="entry name" value="Metalloproteases ('zincins'), catalytic domain"/>
    <property type="match status" value="1"/>
</dbReference>
<protein>
    <submittedName>
        <fullName evidence="12">Calx-beta domain protein</fullName>
    </submittedName>
</protein>
<dbReference type="Gene3D" id="2.60.120.380">
    <property type="match status" value="1"/>
</dbReference>
<organism evidence="12 13">
    <name type="scientific">Stieleria bergensis</name>
    <dbReference type="NCBI Taxonomy" id="2528025"/>
    <lineage>
        <taxon>Bacteria</taxon>
        <taxon>Pseudomonadati</taxon>
        <taxon>Planctomycetota</taxon>
        <taxon>Planctomycetia</taxon>
        <taxon>Pirellulales</taxon>
        <taxon>Pirellulaceae</taxon>
        <taxon>Stieleria</taxon>
    </lineage>
</organism>
<dbReference type="Gene3D" id="2.60.120.260">
    <property type="entry name" value="Galactose-binding domain-like"/>
    <property type="match status" value="1"/>
</dbReference>
<dbReference type="InterPro" id="IPR036439">
    <property type="entry name" value="Dockerin_dom_sf"/>
</dbReference>
<dbReference type="OrthoDB" id="220114at2"/>
<evidence type="ECO:0000256" key="4">
    <source>
        <dbReference type="ARBA" id="ARBA00022729"/>
    </source>
</evidence>
<evidence type="ECO:0000256" key="5">
    <source>
        <dbReference type="ARBA" id="ARBA00022737"/>
    </source>
</evidence>
<dbReference type="InterPro" id="IPR013783">
    <property type="entry name" value="Ig-like_fold"/>
</dbReference>
<dbReference type="InterPro" id="IPR038081">
    <property type="entry name" value="CalX-like_sf"/>
</dbReference>